<name>A0ABV1MLP4_9BACI</name>
<comment type="caution">
    <text evidence="2">The sequence shown here is derived from an EMBL/GenBank/DDBJ whole genome shotgun (WGS) entry which is preliminary data.</text>
</comment>
<dbReference type="EMBL" id="JBEGDG010000001">
    <property type="protein sequence ID" value="MEQ6353436.1"/>
    <property type="molecule type" value="Genomic_DNA"/>
</dbReference>
<gene>
    <name evidence="2" type="ORF">ABNX05_02270</name>
</gene>
<protein>
    <recommendedName>
        <fullName evidence="4">Holin</fullName>
    </recommendedName>
</protein>
<organism evidence="2 3">
    <name type="scientific">Lysinibacillus zambalensis</name>
    <dbReference type="NCBI Taxonomy" id="3160866"/>
    <lineage>
        <taxon>Bacteria</taxon>
        <taxon>Bacillati</taxon>
        <taxon>Bacillota</taxon>
        <taxon>Bacilli</taxon>
        <taxon>Bacillales</taxon>
        <taxon>Bacillaceae</taxon>
        <taxon>Lysinibacillus</taxon>
    </lineage>
</organism>
<accession>A0ABV1MLP4</accession>
<keyword evidence="1" id="KW-1133">Transmembrane helix</keyword>
<evidence type="ECO:0008006" key="4">
    <source>
        <dbReference type="Google" id="ProtNLM"/>
    </source>
</evidence>
<feature type="transmembrane region" description="Helical" evidence="1">
    <location>
        <begin position="6"/>
        <end position="23"/>
    </location>
</feature>
<feature type="transmembrane region" description="Helical" evidence="1">
    <location>
        <begin position="35"/>
        <end position="55"/>
    </location>
</feature>
<evidence type="ECO:0000256" key="1">
    <source>
        <dbReference type="SAM" id="Phobius"/>
    </source>
</evidence>
<evidence type="ECO:0000313" key="3">
    <source>
        <dbReference type="Proteomes" id="UP001478862"/>
    </source>
</evidence>
<dbReference type="RefSeq" id="WP_349658205.1">
    <property type="nucleotide sequence ID" value="NZ_JBEGDG010000001.1"/>
</dbReference>
<keyword evidence="1" id="KW-0472">Membrane</keyword>
<proteinExistence type="predicted"/>
<evidence type="ECO:0000313" key="2">
    <source>
        <dbReference type="EMBL" id="MEQ6353436.1"/>
    </source>
</evidence>
<keyword evidence="1" id="KW-0812">Transmembrane</keyword>
<keyword evidence="3" id="KW-1185">Reference proteome</keyword>
<reference evidence="2 3" key="1">
    <citation type="submission" date="2024-06" db="EMBL/GenBank/DDBJ databases">
        <title>Lysinibacillus zambalefons sp. nov., a Novel Firmicute Isolated from the Poon Bato Zambales Hyperalkaline Spring.</title>
        <authorList>
            <person name="Aja J.A."/>
            <person name="Lazaro J.E.H."/>
            <person name="Llorin L.D."/>
            <person name="Lim K.R."/>
            <person name="Teodosio J."/>
            <person name="Dalisay D.S."/>
        </authorList>
    </citation>
    <scope>NUCLEOTIDE SEQUENCE [LARGE SCALE GENOMIC DNA]</scope>
    <source>
        <strain evidence="2 3">M3</strain>
    </source>
</reference>
<sequence length="98" mass="11350">MKTEMIITVIIILGIVILIDKIYKKINLENYSPVWEYFSKAILYGFIASITLFYGKESLRDVNPLEWAIIAVSAIEGTGNYINYVKESKSRKEEKRKI</sequence>
<dbReference type="Proteomes" id="UP001478862">
    <property type="component" value="Unassembled WGS sequence"/>
</dbReference>